<evidence type="ECO:0000313" key="3">
    <source>
        <dbReference type="Proteomes" id="UP000800035"/>
    </source>
</evidence>
<proteinExistence type="predicted"/>
<organism evidence="2 3">
    <name type="scientific">Byssothecium circinans</name>
    <dbReference type="NCBI Taxonomy" id="147558"/>
    <lineage>
        <taxon>Eukaryota</taxon>
        <taxon>Fungi</taxon>
        <taxon>Dikarya</taxon>
        <taxon>Ascomycota</taxon>
        <taxon>Pezizomycotina</taxon>
        <taxon>Dothideomycetes</taxon>
        <taxon>Pleosporomycetidae</taxon>
        <taxon>Pleosporales</taxon>
        <taxon>Massarineae</taxon>
        <taxon>Massarinaceae</taxon>
        <taxon>Byssothecium</taxon>
    </lineage>
</organism>
<accession>A0A6A5TII9</accession>
<feature type="non-terminal residue" evidence="2">
    <location>
        <position position="131"/>
    </location>
</feature>
<sequence>MNRNSKLVTKADGWTKTPLESWVFFNLVAEGPTSMDALGLPIKFPPLYDGGLKHSQLTQSNTRRICACRQSFFPAEQTKDTVTRLRIWSPLFSRHCRCIMTTFSLVYVYRFVAFGHIFVLVKFSRSGHDSI</sequence>
<dbReference type="AlphaFoldDB" id="A0A6A5TII9"/>
<protein>
    <submittedName>
        <fullName evidence="2">Uncharacterized protein</fullName>
    </submittedName>
</protein>
<keyword evidence="1" id="KW-0812">Transmembrane</keyword>
<evidence type="ECO:0000256" key="1">
    <source>
        <dbReference type="SAM" id="Phobius"/>
    </source>
</evidence>
<reference evidence="2" key="1">
    <citation type="journal article" date="2020" name="Stud. Mycol.">
        <title>101 Dothideomycetes genomes: a test case for predicting lifestyles and emergence of pathogens.</title>
        <authorList>
            <person name="Haridas S."/>
            <person name="Albert R."/>
            <person name="Binder M."/>
            <person name="Bloem J."/>
            <person name="Labutti K."/>
            <person name="Salamov A."/>
            <person name="Andreopoulos B."/>
            <person name="Baker S."/>
            <person name="Barry K."/>
            <person name="Bills G."/>
            <person name="Bluhm B."/>
            <person name="Cannon C."/>
            <person name="Castanera R."/>
            <person name="Culley D."/>
            <person name="Daum C."/>
            <person name="Ezra D."/>
            <person name="Gonzalez J."/>
            <person name="Henrissat B."/>
            <person name="Kuo A."/>
            <person name="Liang C."/>
            <person name="Lipzen A."/>
            <person name="Lutzoni F."/>
            <person name="Magnuson J."/>
            <person name="Mondo S."/>
            <person name="Nolan M."/>
            <person name="Ohm R."/>
            <person name="Pangilinan J."/>
            <person name="Park H.-J."/>
            <person name="Ramirez L."/>
            <person name="Alfaro M."/>
            <person name="Sun H."/>
            <person name="Tritt A."/>
            <person name="Yoshinaga Y."/>
            <person name="Zwiers L.-H."/>
            <person name="Turgeon B."/>
            <person name="Goodwin S."/>
            <person name="Spatafora J."/>
            <person name="Crous P."/>
            <person name="Grigoriev I."/>
        </authorList>
    </citation>
    <scope>NUCLEOTIDE SEQUENCE</scope>
    <source>
        <strain evidence="2">CBS 675.92</strain>
    </source>
</reference>
<gene>
    <name evidence="2" type="ORF">CC80DRAFT_496080</name>
</gene>
<evidence type="ECO:0000313" key="2">
    <source>
        <dbReference type="EMBL" id="KAF1951472.1"/>
    </source>
</evidence>
<feature type="transmembrane region" description="Helical" evidence="1">
    <location>
        <begin position="98"/>
        <end position="121"/>
    </location>
</feature>
<keyword evidence="1" id="KW-1133">Transmembrane helix</keyword>
<keyword evidence="1" id="KW-0472">Membrane</keyword>
<dbReference type="EMBL" id="ML977017">
    <property type="protein sequence ID" value="KAF1951472.1"/>
    <property type="molecule type" value="Genomic_DNA"/>
</dbReference>
<dbReference type="Proteomes" id="UP000800035">
    <property type="component" value="Unassembled WGS sequence"/>
</dbReference>
<name>A0A6A5TII9_9PLEO</name>
<keyword evidence="3" id="KW-1185">Reference proteome</keyword>